<accession>A0A5S4WDP1</accession>
<evidence type="ECO:0000313" key="5">
    <source>
        <dbReference type="EMBL" id="TYL77652.1"/>
    </source>
</evidence>
<evidence type="ECO:0000256" key="2">
    <source>
        <dbReference type="ARBA" id="ARBA00023125"/>
    </source>
</evidence>
<keyword evidence="6" id="KW-1185">Reference proteome</keyword>
<dbReference type="Gene3D" id="1.10.150.130">
    <property type="match status" value="1"/>
</dbReference>
<name>A0A5S4WDP1_9BRAD</name>
<dbReference type="GO" id="GO:0015074">
    <property type="term" value="P:DNA integration"/>
    <property type="evidence" value="ECO:0007669"/>
    <property type="project" value="UniProtKB-KW"/>
</dbReference>
<dbReference type="InterPro" id="IPR044068">
    <property type="entry name" value="CB"/>
</dbReference>
<dbReference type="RefSeq" id="WP_187435233.1">
    <property type="nucleotide sequence ID" value="NZ_VSSR01000053.1"/>
</dbReference>
<protein>
    <submittedName>
        <fullName evidence="5">Integrase</fullName>
    </submittedName>
</protein>
<dbReference type="InterPro" id="IPR010998">
    <property type="entry name" value="Integrase_recombinase_N"/>
</dbReference>
<feature type="domain" description="Core-binding (CB)" evidence="4">
    <location>
        <begin position="2"/>
        <end position="79"/>
    </location>
</feature>
<dbReference type="GO" id="GO:0003677">
    <property type="term" value="F:DNA binding"/>
    <property type="evidence" value="ECO:0007669"/>
    <property type="project" value="UniProtKB-UniRule"/>
</dbReference>
<sequence length="79" mass="9050">MTALAPYLSSFLREHLPKERRASQHTCEAYAQSFQLLLQFAAGRLKLKPSKIEIERLDAPLILAFLEHLEKQRGNSART</sequence>
<evidence type="ECO:0000256" key="3">
    <source>
        <dbReference type="PROSITE-ProRule" id="PRU01248"/>
    </source>
</evidence>
<dbReference type="InterPro" id="IPR004107">
    <property type="entry name" value="Integrase_SAM-like_N"/>
</dbReference>
<feature type="non-terminal residue" evidence="5">
    <location>
        <position position="79"/>
    </location>
</feature>
<reference evidence="5 6" key="1">
    <citation type="submission" date="2019-08" db="EMBL/GenBank/DDBJ databases">
        <title>Bradyrhizobium hipponensis sp. nov., a rhizobium isolated from a Lupinus angustifolius root nodule in Tunisia.</title>
        <authorList>
            <person name="Off K."/>
            <person name="Rejili M."/>
            <person name="Mars M."/>
            <person name="Brachmann A."/>
            <person name="Marin M."/>
        </authorList>
    </citation>
    <scope>NUCLEOTIDE SEQUENCE [LARGE SCALE GENOMIC DNA]</scope>
    <source>
        <strain evidence="5 6">CTAW11</strain>
    </source>
</reference>
<evidence type="ECO:0000313" key="6">
    <source>
        <dbReference type="Proteomes" id="UP000324853"/>
    </source>
</evidence>
<comment type="caution">
    <text evidence="5">The sequence shown here is derived from an EMBL/GenBank/DDBJ whole genome shotgun (WGS) entry which is preliminary data.</text>
</comment>
<proteinExistence type="predicted"/>
<evidence type="ECO:0000259" key="4">
    <source>
        <dbReference type="PROSITE" id="PS51900"/>
    </source>
</evidence>
<evidence type="ECO:0000256" key="1">
    <source>
        <dbReference type="ARBA" id="ARBA00022908"/>
    </source>
</evidence>
<gene>
    <name evidence="5" type="ORF">FXB38_29700</name>
</gene>
<dbReference type="PROSITE" id="PS51900">
    <property type="entry name" value="CB"/>
    <property type="match status" value="1"/>
</dbReference>
<dbReference type="EMBL" id="VSSR01000053">
    <property type="protein sequence ID" value="TYL77652.1"/>
    <property type="molecule type" value="Genomic_DNA"/>
</dbReference>
<dbReference type="Pfam" id="PF02899">
    <property type="entry name" value="Phage_int_SAM_1"/>
    <property type="match status" value="1"/>
</dbReference>
<dbReference type="AlphaFoldDB" id="A0A5S4WDP1"/>
<dbReference type="Proteomes" id="UP000324853">
    <property type="component" value="Unassembled WGS sequence"/>
</dbReference>
<organism evidence="5 6">
    <name type="scientific">Bradyrhizobium cytisi</name>
    <dbReference type="NCBI Taxonomy" id="515489"/>
    <lineage>
        <taxon>Bacteria</taxon>
        <taxon>Pseudomonadati</taxon>
        <taxon>Pseudomonadota</taxon>
        <taxon>Alphaproteobacteria</taxon>
        <taxon>Hyphomicrobiales</taxon>
        <taxon>Nitrobacteraceae</taxon>
        <taxon>Bradyrhizobium</taxon>
    </lineage>
</organism>
<keyword evidence="2 3" id="KW-0238">DNA-binding</keyword>
<keyword evidence="1" id="KW-0229">DNA integration</keyword>